<dbReference type="InterPro" id="IPR040223">
    <property type="entry name" value="PAR_bZIP"/>
</dbReference>
<evidence type="ECO:0000313" key="10">
    <source>
        <dbReference type="EMBL" id="OQV15487.1"/>
    </source>
</evidence>
<dbReference type="GO" id="GO:0005634">
    <property type="term" value="C:nucleus"/>
    <property type="evidence" value="ECO:0007669"/>
    <property type="project" value="UniProtKB-SubCell"/>
</dbReference>
<dbReference type="PANTHER" id="PTHR11988:SF27">
    <property type="entry name" value="GH27708P"/>
    <property type="match status" value="1"/>
</dbReference>
<dbReference type="SUPFAM" id="SSF57959">
    <property type="entry name" value="Leucine zipper domain"/>
    <property type="match status" value="1"/>
</dbReference>
<protein>
    <submittedName>
        <fullName evidence="10">Hepatic leukemia factor</fullName>
    </submittedName>
</protein>
<accession>A0A1W0WJZ0</accession>
<dbReference type="CDD" id="cd14695">
    <property type="entry name" value="bZIP_HLF"/>
    <property type="match status" value="1"/>
</dbReference>
<keyword evidence="4" id="KW-0238">DNA-binding</keyword>
<proteinExistence type="inferred from homology"/>
<evidence type="ECO:0000313" key="11">
    <source>
        <dbReference type="Proteomes" id="UP000192578"/>
    </source>
</evidence>
<dbReference type="AlphaFoldDB" id="A0A1W0WJZ0"/>
<feature type="compositionally biased region" description="Polar residues" evidence="8">
    <location>
        <begin position="153"/>
        <end position="164"/>
    </location>
</feature>
<keyword evidence="7" id="KW-0175">Coiled coil</keyword>
<dbReference type="PROSITE" id="PS50217">
    <property type="entry name" value="BZIP"/>
    <property type="match status" value="1"/>
</dbReference>
<keyword evidence="5" id="KW-0804">Transcription</keyword>
<dbReference type="InterPro" id="IPR004827">
    <property type="entry name" value="bZIP"/>
</dbReference>
<feature type="domain" description="BZIP" evidence="9">
    <location>
        <begin position="269"/>
        <end position="332"/>
    </location>
</feature>
<comment type="similarity">
    <text evidence="2">Belongs to the bZIP family. PAR subfamily.</text>
</comment>
<evidence type="ECO:0000256" key="2">
    <source>
        <dbReference type="ARBA" id="ARBA00009208"/>
    </source>
</evidence>
<dbReference type="EMBL" id="MTYJ01000088">
    <property type="protein sequence ID" value="OQV15487.1"/>
    <property type="molecule type" value="Genomic_DNA"/>
</dbReference>
<keyword evidence="3" id="KW-0805">Transcription regulation</keyword>
<dbReference type="GO" id="GO:0000978">
    <property type="term" value="F:RNA polymerase II cis-regulatory region sequence-specific DNA binding"/>
    <property type="evidence" value="ECO:0007669"/>
    <property type="project" value="TreeGrafter"/>
</dbReference>
<dbReference type="OrthoDB" id="6022300at2759"/>
<evidence type="ECO:0000256" key="8">
    <source>
        <dbReference type="SAM" id="MobiDB-lite"/>
    </source>
</evidence>
<dbReference type="InterPro" id="IPR046347">
    <property type="entry name" value="bZIP_sf"/>
</dbReference>
<dbReference type="FunFam" id="1.20.5.170:FF:000007">
    <property type="entry name" value="hepatic leukemia factor isoform X2"/>
    <property type="match status" value="1"/>
</dbReference>
<evidence type="ECO:0000256" key="4">
    <source>
        <dbReference type="ARBA" id="ARBA00023125"/>
    </source>
</evidence>
<dbReference type="Pfam" id="PF07716">
    <property type="entry name" value="bZIP_2"/>
    <property type="match status" value="1"/>
</dbReference>
<evidence type="ECO:0000256" key="5">
    <source>
        <dbReference type="ARBA" id="ARBA00023163"/>
    </source>
</evidence>
<dbReference type="Proteomes" id="UP000192578">
    <property type="component" value="Unassembled WGS sequence"/>
</dbReference>
<evidence type="ECO:0000256" key="6">
    <source>
        <dbReference type="ARBA" id="ARBA00023242"/>
    </source>
</evidence>
<feature type="coiled-coil region" evidence="7">
    <location>
        <begin position="301"/>
        <end position="328"/>
    </location>
</feature>
<dbReference type="SMART" id="SM00338">
    <property type="entry name" value="BRLZ"/>
    <property type="match status" value="1"/>
</dbReference>
<name>A0A1W0WJZ0_HYPEX</name>
<gene>
    <name evidence="10" type="ORF">BV898_10355</name>
</gene>
<keyword evidence="6" id="KW-0539">Nucleus</keyword>
<dbReference type="PANTHER" id="PTHR11988">
    <property type="entry name" value="THYROTROPH EMBRYONIC FACTOR RELATED"/>
    <property type="match status" value="1"/>
</dbReference>
<organism evidence="10 11">
    <name type="scientific">Hypsibius exemplaris</name>
    <name type="common">Freshwater tardigrade</name>
    <dbReference type="NCBI Taxonomy" id="2072580"/>
    <lineage>
        <taxon>Eukaryota</taxon>
        <taxon>Metazoa</taxon>
        <taxon>Ecdysozoa</taxon>
        <taxon>Tardigrada</taxon>
        <taxon>Eutardigrada</taxon>
        <taxon>Parachela</taxon>
        <taxon>Hypsibioidea</taxon>
        <taxon>Hypsibiidae</taxon>
        <taxon>Hypsibius</taxon>
    </lineage>
</organism>
<comment type="subcellular location">
    <subcellularLocation>
        <location evidence="1">Nucleus</location>
    </subcellularLocation>
</comment>
<evidence type="ECO:0000256" key="1">
    <source>
        <dbReference type="ARBA" id="ARBA00004123"/>
    </source>
</evidence>
<evidence type="ECO:0000256" key="3">
    <source>
        <dbReference type="ARBA" id="ARBA00023015"/>
    </source>
</evidence>
<feature type="region of interest" description="Disordered" evidence="8">
    <location>
        <begin position="129"/>
        <end position="199"/>
    </location>
</feature>
<comment type="caution">
    <text evidence="10">The sequence shown here is derived from an EMBL/GenBank/DDBJ whole genome shotgun (WGS) entry which is preliminary data.</text>
</comment>
<reference evidence="11" key="1">
    <citation type="submission" date="2017-01" db="EMBL/GenBank/DDBJ databases">
        <title>Comparative genomics of anhydrobiosis in the tardigrade Hypsibius dujardini.</title>
        <authorList>
            <person name="Yoshida Y."/>
            <person name="Koutsovoulos G."/>
            <person name="Laetsch D."/>
            <person name="Stevens L."/>
            <person name="Kumar S."/>
            <person name="Horikawa D."/>
            <person name="Ishino K."/>
            <person name="Komine S."/>
            <person name="Tomita M."/>
            <person name="Blaxter M."/>
            <person name="Arakawa K."/>
        </authorList>
    </citation>
    <scope>NUCLEOTIDE SEQUENCE [LARGE SCALE GENOMIC DNA]</scope>
    <source>
        <strain evidence="11">Z151</strain>
    </source>
</reference>
<evidence type="ECO:0000256" key="7">
    <source>
        <dbReference type="SAM" id="Coils"/>
    </source>
</evidence>
<evidence type="ECO:0000259" key="9">
    <source>
        <dbReference type="PROSITE" id="PS50217"/>
    </source>
</evidence>
<keyword evidence="11" id="KW-1185">Reference proteome</keyword>
<sequence>MSHSIPRNLTVPFPPLVTLKSLLESPSNSITSNRQYRKVVTSSNAVLSMNGKKDLASQLSSSGLSLPVTGQGQSGWPVDVNHFESAAAQAFLGPSIWDKSNPYDSMSGPGGSGHDFKLEYMDLDEFLSENGLGGGAQGTTSTGHGGHHVGSPLDSSCSSPNALTMSGRAHLAGEDNKVTSSTGSKDRGDSPGDDLNGPAHMLIGKESMHIGPEIPGDFSMSPADLALATVPGSTHNFDPRRRRFSEEELKPQPMVKKSKKQFVPDDMKDEKYWARRRKNNLAAKRSRDARRVKENQIAIRASYLEKENAKLREQLDKLTRENMLLRDKLVTSVPKVDVTKS</sequence>
<dbReference type="GO" id="GO:0000981">
    <property type="term" value="F:DNA-binding transcription factor activity, RNA polymerase II-specific"/>
    <property type="evidence" value="ECO:0007669"/>
    <property type="project" value="TreeGrafter"/>
</dbReference>
<dbReference type="Gene3D" id="1.20.5.170">
    <property type="match status" value="1"/>
</dbReference>